<comment type="similarity">
    <text evidence="2">Belongs to the GMC oxidoreductase family.</text>
</comment>
<dbReference type="Proteomes" id="UP000320231">
    <property type="component" value="Chromosome"/>
</dbReference>
<organism evidence="7 8">
    <name type="scientific">Vreelandella sulfidaeris</name>
    <dbReference type="NCBI Taxonomy" id="115553"/>
    <lineage>
        <taxon>Bacteria</taxon>
        <taxon>Pseudomonadati</taxon>
        <taxon>Pseudomonadota</taxon>
        <taxon>Gammaproteobacteria</taxon>
        <taxon>Oceanospirillales</taxon>
        <taxon>Halomonadaceae</taxon>
        <taxon>Vreelandella</taxon>
    </lineage>
</organism>
<accession>A0A455UBP0</accession>
<feature type="region of interest" description="Disordered" evidence="5">
    <location>
        <begin position="148"/>
        <end position="170"/>
    </location>
</feature>
<dbReference type="PANTHER" id="PTHR11552:SF147">
    <property type="entry name" value="CHOLINE DEHYDROGENASE, MITOCHONDRIAL"/>
    <property type="match status" value="1"/>
</dbReference>
<comment type="cofactor">
    <cofactor evidence="1">
        <name>FAD</name>
        <dbReference type="ChEBI" id="CHEBI:57692"/>
    </cofactor>
</comment>
<dbReference type="SUPFAM" id="SSF51905">
    <property type="entry name" value="FAD/NAD(P)-binding domain"/>
    <property type="match status" value="1"/>
</dbReference>
<dbReference type="GO" id="GO:0016614">
    <property type="term" value="F:oxidoreductase activity, acting on CH-OH group of donors"/>
    <property type="evidence" value="ECO:0007669"/>
    <property type="project" value="InterPro"/>
</dbReference>
<dbReference type="AlphaFoldDB" id="A0A455UBP0"/>
<dbReference type="EMBL" id="AP019514">
    <property type="protein sequence ID" value="BBI63455.1"/>
    <property type="molecule type" value="Genomic_DNA"/>
</dbReference>
<name>A0A455UBP0_9GAMM</name>
<dbReference type="InterPro" id="IPR000172">
    <property type="entry name" value="GMC_OxRdtase_N"/>
</dbReference>
<reference evidence="7 8" key="1">
    <citation type="journal article" date="2019" name="Microbiol. Resour. Announc.">
        <title>Complete Genome Sequence of Halomonas sulfidaeris Strain Esulfide1 Isolated from a Metal Sulfide Rock at a Depth of 2,200 Meters, Obtained Using Nanopore Sequencing.</title>
        <authorList>
            <person name="Saito M."/>
            <person name="Nishigata A."/>
            <person name="Galipon J."/>
            <person name="Arakawa K."/>
        </authorList>
    </citation>
    <scope>NUCLEOTIDE SEQUENCE [LARGE SCALE GENOMIC DNA]</scope>
    <source>
        <strain evidence="7 8">ATCC BAA-803</strain>
    </source>
</reference>
<dbReference type="KEGG" id="hsr:HSBAA_47610"/>
<keyword evidence="3" id="KW-0285">Flavoprotein</keyword>
<keyword evidence="4" id="KW-0274">FAD</keyword>
<dbReference type="GO" id="GO:0050660">
    <property type="term" value="F:flavin adenine dinucleotide binding"/>
    <property type="evidence" value="ECO:0007669"/>
    <property type="project" value="InterPro"/>
</dbReference>
<evidence type="ECO:0000256" key="5">
    <source>
        <dbReference type="SAM" id="MobiDB-lite"/>
    </source>
</evidence>
<protein>
    <recommendedName>
        <fullName evidence="6">Glucose-methanol-choline oxidoreductase N-terminal domain-containing protein</fullName>
    </recommendedName>
</protein>
<proteinExistence type="inferred from homology"/>
<dbReference type="InterPro" id="IPR012132">
    <property type="entry name" value="GMC_OxRdtase"/>
</dbReference>
<gene>
    <name evidence="7" type="ORF">HSBAA_47610</name>
</gene>
<evidence type="ECO:0000256" key="4">
    <source>
        <dbReference type="ARBA" id="ARBA00022827"/>
    </source>
</evidence>
<evidence type="ECO:0000313" key="8">
    <source>
        <dbReference type="Proteomes" id="UP000320231"/>
    </source>
</evidence>
<evidence type="ECO:0000313" key="7">
    <source>
        <dbReference type="EMBL" id="BBI63455.1"/>
    </source>
</evidence>
<dbReference type="Pfam" id="PF00732">
    <property type="entry name" value="GMC_oxred_N"/>
    <property type="match status" value="1"/>
</dbReference>
<evidence type="ECO:0000256" key="2">
    <source>
        <dbReference type="ARBA" id="ARBA00010790"/>
    </source>
</evidence>
<evidence type="ECO:0000259" key="6">
    <source>
        <dbReference type="Pfam" id="PF00732"/>
    </source>
</evidence>
<sequence>MQEPTNNNFDYIVVGAGTAGCLMANRLSANPNNKVLLIEAGPRDNYHWIHIPVGYLYCINNPRTDWLFRTEPDKGLNGRSLIYPRGKTLGGCSSINGMIYMRGQARDYDHWAEVAGDDAWKWENCLPDFIKHEDHYRLDEGRCRREAPGFPRSRGRMADRKATPQMAGVG</sequence>
<evidence type="ECO:0000256" key="3">
    <source>
        <dbReference type="ARBA" id="ARBA00022630"/>
    </source>
</evidence>
<evidence type="ECO:0000256" key="1">
    <source>
        <dbReference type="ARBA" id="ARBA00001974"/>
    </source>
</evidence>
<dbReference type="InterPro" id="IPR036188">
    <property type="entry name" value="FAD/NAD-bd_sf"/>
</dbReference>
<dbReference type="Gene3D" id="3.50.50.60">
    <property type="entry name" value="FAD/NAD(P)-binding domain"/>
    <property type="match status" value="1"/>
</dbReference>
<dbReference type="PANTHER" id="PTHR11552">
    <property type="entry name" value="GLUCOSE-METHANOL-CHOLINE GMC OXIDOREDUCTASE"/>
    <property type="match status" value="1"/>
</dbReference>
<feature type="domain" description="Glucose-methanol-choline oxidoreductase N-terminal" evidence="6">
    <location>
        <begin position="9"/>
        <end position="134"/>
    </location>
</feature>